<feature type="domain" description="HTH araC/xylS-type" evidence="4">
    <location>
        <begin position="183"/>
        <end position="281"/>
    </location>
</feature>
<sequence>MNIDNFHPLILNVGKAVLDANWNWQNVCSPFARIYYIIKGEADVEIDGVNHKLKSGRMYIIPPFTTHSTKCQGLFIHYYIHIYDNSLTGNTLFEEYDFPFEIKSNHGEDNLFERLCNLNPSMILRRSNPIEYDNNQTLARSIIHNKQRSEWLKMESRGIIFQICSRFLVNATTKAVIKNERILKTTKLIHANLSGNITIEQLAAEAGISQEHFIRLFRQTTGTTPMLYINQKRIEKAELLLLTTEKSIREIALTLGYEDNSYFVRVFKRVTNTTPSEYRRQNKQ</sequence>
<proteinExistence type="predicted"/>
<protein>
    <submittedName>
        <fullName evidence="5">Transcriptional regulator</fullName>
    </submittedName>
</protein>
<dbReference type="SMART" id="SM00342">
    <property type="entry name" value="HTH_ARAC"/>
    <property type="match status" value="1"/>
</dbReference>
<dbReference type="PROSITE" id="PS01124">
    <property type="entry name" value="HTH_ARAC_FAMILY_2"/>
    <property type="match status" value="1"/>
</dbReference>
<dbReference type="EMBL" id="AP024484">
    <property type="protein sequence ID" value="BCS86676.1"/>
    <property type="molecule type" value="Genomic_DNA"/>
</dbReference>
<organism evidence="5 6">
    <name type="scientific">Prevotella herbatica</name>
    <dbReference type="NCBI Taxonomy" id="2801997"/>
    <lineage>
        <taxon>Bacteria</taxon>
        <taxon>Pseudomonadati</taxon>
        <taxon>Bacteroidota</taxon>
        <taxon>Bacteroidia</taxon>
        <taxon>Bacteroidales</taxon>
        <taxon>Prevotellaceae</taxon>
        <taxon>Prevotella</taxon>
    </lineage>
</organism>
<dbReference type="PRINTS" id="PR00032">
    <property type="entry name" value="HTHARAC"/>
</dbReference>
<dbReference type="InterPro" id="IPR020449">
    <property type="entry name" value="Tscrpt_reg_AraC-type_HTH"/>
</dbReference>
<evidence type="ECO:0000313" key="5">
    <source>
        <dbReference type="EMBL" id="BCS86676.1"/>
    </source>
</evidence>
<dbReference type="Pfam" id="PF12833">
    <property type="entry name" value="HTH_18"/>
    <property type="match status" value="1"/>
</dbReference>
<evidence type="ECO:0000259" key="4">
    <source>
        <dbReference type="PROSITE" id="PS01124"/>
    </source>
</evidence>
<dbReference type="InterPro" id="IPR018060">
    <property type="entry name" value="HTH_AraC"/>
</dbReference>
<name>A0ABN6ENT3_9BACT</name>
<evidence type="ECO:0000256" key="2">
    <source>
        <dbReference type="ARBA" id="ARBA00023125"/>
    </source>
</evidence>
<dbReference type="InterPro" id="IPR011051">
    <property type="entry name" value="RmlC_Cupin_sf"/>
</dbReference>
<evidence type="ECO:0000256" key="1">
    <source>
        <dbReference type="ARBA" id="ARBA00023015"/>
    </source>
</evidence>
<dbReference type="SUPFAM" id="SSF46689">
    <property type="entry name" value="Homeodomain-like"/>
    <property type="match status" value="2"/>
</dbReference>
<reference evidence="5 6" key="1">
    <citation type="journal article" date="2022" name="Int. J. Syst. Evol. Microbiol.">
        <title>Prevotella herbatica sp. nov., a plant polysaccharide-decomposing anaerobic bacterium isolated from a methanogenic reactor.</title>
        <authorList>
            <person name="Uek A."/>
            <person name="Tonouchi A."/>
            <person name="Kaku N."/>
            <person name="Ueki K."/>
        </authorList>
    </citation>
    <scope>NUCLEOTIDE SEQUENCE [LARGE SCALE GENOMIC DNA]</scope>
    <source>
        <strain evidence="5 6">WR041</strain>
    </source>
</reference>
<dbReference type="SUPFAM" id="SSF51182">
    <property type="entry name" value="RmlC-like cupins"/>
    <property type="match status" value="1"/>
</dbReference>
<dbReference type="PANTHER" id="PTHR43280:SF28">
    <property type="entry name" value="HTH-TYPE TRANSCRIPTIONAL ACTIVATOR RHAS"/>
    <property type="match status" value="1"/>
</dbReference>
<evidence type="ECO:0000313" key="6">
    <source>
        <dbReference type="Proteomes" id="UP001319045"/>
    </source>
</evidence>
<dbReference type="Gene3D" id="1.10.10.60">
    <property type="entry name" value="Homeodomain-like"/>
    <property type="match status" value="2"/>
</dbReference>
<keyword evidence="2" id="KW-0238">DNA-binding</keyword>
<dbReference type="PROSITE" id="PS00041">
    <property type="entry name" value="HTH_ARAC_FAMILY_1"/>
    <property type="match status" value="1"/>
</dbReference>
<dbReference type="RefSeq" id="WP_207154242.1">
    <property type="nucleotide sequence ID" value="NZ_AP024484.1"/>
</dbReference>
<keyword evidence="1" id="KW-0805">Transcription regulation</keyword>
<gene>
    <name evidence="5" type="ORF">prwr041_25690</name>
</gene>
<dbReference type="InterPro" id="IPR018062">
    <property type="entry name" value="HTH_AraC-typ_CS"/>
</dbReference>
<accession>A0ABN6ENT3</accession>
<dbReference type="Gene3D" id="2.60.120.10">
    <property type="entry name" value="Jelly Rolls"/>
    <property type="match status" value="1"/>
</dbReference>
<keyword evidence="6" id="KW-1185">Reference proteome</keyword>
<keyword evidence="3" id="KW-0804">Transcription</keyword>
<dbReference type="Proteomes" id="UP001319045">
    <property type="component" value="Chromosome"/>
</dbReference>
<dbReference type="InterPro" id="IPR014710">
    <property type="entry name" value="RmlC-like_jellyroll"/>
</dbReference>
<evidence type="ECO:0000256" key="3">
    <source>
        <dbReference type="ARBA" id="ARBA00023163"/>
    </source>
</evidence>
<dbReference type="PANTHER" id="PTHR43280">
    <property type="entry name" value="ARAC-FAMILY TRANSCRIPTIONAL REGULATOR"/>
    <property type="match status" value="1"/>
</dbReference>
<dbReference type="InterPro" id="IPR009057">
    <property type="entry name" value="Homeodomain-like_sf"/>
</dbReference>